<dbReference type="AlphaFoldDB" id="W5T1C6"/>
<protein>
    <submittedName>
        <fullName evidence="2">Lipoprotein</fullName>
    </submittedName>
</protein>
<dbReference type="RefSeq" id="WP_241763541.1">
    <property type="nucleotide sequence ID" value="NZ_CP005724.1"/>
</dbReference>
<feature type="region of interest" description="Disordered" evidence="1">
    <location>
        <begin position="18"/>
        <end position="51"/>
    </location>
</feature>
<sequence>MNKINFILVLVLLISSCSQPDNKNKTPKSSAKRDLGKQKYKKTPEKAFRES</sequence>
<geneLocation type="plasmid" evidence="2">
    <name>unnamed</name>
</geneLocation>
<accession>W5T1C6</accession>
<feature type="compositionally biased region" description="Basic and acidic residues" evidence="1">
    <location>
        <begin position="31"/>
        <end position="51"/>
    </location>
</feature>
<dbReference type="EMBL" id="CP005724">
    <property type="protein sequence ID" value="AHH13334.1"/>
    <property type="molecule type" value="Genomic_DNA"/>
</dbReference>
<proteinExistence type="predicted"/>
<evidence type="ECO:0000256" key="1">
    <source>
        <dbReference type="SAM" id="MobiDB-lite"/>
    </source>
</evidence>
<evidence type="ECO:0000313" key="2">
    <source>
        <dbReference type="EMBL" id="AHH13334.1"/>
    </source>
</evidence>
<dbReference type="HOGENOM" id="CLU_134260_1_0_12"/>
<reference evidence="2" key="1">
    <citation type="submission" date="2013-04" db="EMBL/GenBank/DDBJ databases">
        <title>Comparative Genomics of Relapsing Fever Spirochetes.</title>
        <authorList>
            <person name="Schwan T.G."/>
            <person name="Raffel S.J."/>
            <person name="Porcella S.F."/>
            <person name="Martens C.A."/>
            <person name="Bruno D.P."/>
            <person name="Ricklefs S.M."/>
            <person name="Barbian K.B."/>
        </authorList>
    </citation>
    <scope>NUCLEOTIDE SEQUENCE</scope>
    <source>
        <strain evidence="2">YBT</strain>
        <plasmid evidence="2">unnamed</plasmid>
    </source>
</reference>
<keyword evidence="2" id="KW-0449">Lipoprotein</keyword>
<keyword evidence="2" id="KW-0614">Plasmid</keyword>
<organism evidence="2">
    <name type="scientific">Borrelia hermsii YBT</name>
    <dbReference type="NCBI Taxonomy" id="1313295"/>
    <lineage>
        <taxon>Bacteria</taxon>
        <taxon>Pseudomonadati</taxon>
        <taxon>Spirochaetota</taxon>
        <taxon>Spirochaetia</taxon>
        <taxon>Spirochaetales</taxon>
        <taxon>Borreliaceae</taxon>
        <taxon>Borrelia</taxon>
    </lineage>
</organism>
<name>W5T1C6_BORHE</name>
<gene>
    <name evidence="2" type="ORF">BHO_0126400</name>
</gene>
<dbReference type="PROSITE" id="PS51257">
    <property type="entry name" value="PROKAR_LIPOPROTEIN"/>
    <property type="match status" value="1"/>
</dbReference>